<evidence type="ECO:0000256" key="1">
    <source>
        <dbReference type="ARBA" id="ARBA00023015"/>
    </source>
</evidence>
<dbReference type="SMART" id="SM00342">
    <property type="entry name" value="HTH_ARAC"/>
    <property type="match status" value="1"/>
</dbReference>
<dbReference type="PANTHER" id="PTHR43280:SF29">
    <property type="entry name" value="ARAC-FAMILY TRANSCRIPTIONAL REGULATOR"/>
    <property type="match status" value="1"/>
</dbReference>
<keyword evidence="2" id="KW-0238">DNA-binding</keyword>
<dbReference type="Proteomes" id="UP001303407">
    <property type="component" value="Chromosome"/>
</dbReference>
<evidence type="ECO:0000313" key="7">
    <source>
        <dbReference type="Proteomes" id="UP001303407"/>
    </source>
</evidence>
<keyword evidence="3" id="KW-0804">Transcription</keyword>
<reference evidence="6 7" key="1">
    <citation type="submission" date="2023-09" db="EMBL/GenBank/DDBJ databases">
        <title>Thalassobella suaedae gen. nov., sp. nov., a marine bacterium of the family Flavobacteriaceae isolated from a halophyte Suaeda japonica.</title>
        <authorList>
            <person name="Lee S.Y."/>
            <person name="Hwang C.Y."/>
        </authorList>
    </citation>
    <scope>NUCLEOTIDE SEQUENCE [LARGE SCALE GENOMIC DNA]</scope>
    <source>
        <strain evidence="6 7">HL-DH10</strain>
    </source>
</reference>
<keyword evidence="4" id="KW-0472">Membrane</keyword>
<dbReference type="InterPro" id="IPR009057">
    <property type="entry name" value="Homeodomain-like_sf"/>
</dbReference>
<feature type="transmembrane region" description="Helical" evidence="4">
    <location>
        <begin position="12"/>
        <end position="34"/>
    </location>
</feature>
<evidence type="ECO:0000256" key="3">
    <source>
        <dbReference type="ARBA" id="ARBA00023163"/>
    </source>
</evidence>
<dbReference type="PROSITE" id="PS00041">
    <property type="entry name" value="HTH_ARAC_FAMILY_1"/>
    <property type="match status" value="1"/>
</dbReference>
<dbReference type="SUPFAM" id="SSF46689">
    <property type="entry name" value="Homeodomain-like"/>
    <property type="match status" value="1"/>
</dbReference>
<evidence type="ECO:0000256" key="2">
    <source>
        <dbReference type="ARBA" id="ARBA00023125"/>
    </source>
</evidence>
<proteinExistence type="predicted"/>
<protein>
    <submittedName>
        <fullName evidence="6">AraC family transcriptional regulator</fullName>
    </submittedName>
</protein>
<dbReference type="Gene3D" id="1.10.10.60">
    <property type="entry name" value="Homeodomain-like"/>
    <property type="match status" value="1"/>
</dbReference>
<dbReference type="Pfam" id="PF12833">
    <property type="entry name" value="HTH_18"/>
    <property type="match status" value="1"/>
</dbReference>
<feature type="transmembrane region" description="Helical" evidence="4">
    <location>
        <begin position="54"/>
        <end position="75"/>
    </location>
</feature>
<dbReference type="InterPro" id="IPR018060">
    <property type="entry name" value="HTH_AraC"/>
</dbReference>
<dbReference type="InterPro" id="IPR018062">
    <property type="entry name" value="HTH_AraC-typ_CS"/>
</dbReference>
<keyword evidence="1" id="KW-0805">Transcription regulation</keyword>
<sequence length="245" mass="29057">MDVNKSVEKRHYLLIKNWTLFIFTISSFLFLRILYSIHSEKISGELLRAQNYSFLVVIPWFLVYGKILIHPEILYGYPDLKRRDIETLNQININDHVWIFDSIRVSNLKDSKVSDNIEKRVLPYISDIENFVNKEHPFRNTKFSFPDFAKAINIPKCHIYYIFKYHAIVTFEEYKNYCKIKDALKLIDEGYLNTLTLEELSIKVGFSSYNLFSTSFKKLTKLAPKEYLNRQNNLKLQNSGIIVFN</sequence>
<accession>A0ABY9XZR3</accession>
<dbReference type="PROSITE" id="PS01124">
    <property type="entry name" value="HTH_ARAC_FAMILY_2"/>
    <property type="match status" value="1"/>
</dbReference>
<feature type="domain" description="HTH araC/xylS-type" evidence="5">
    <location>
        <begin position="126"/>
        <end position="230"/>
    </location>
</feature>
<keyword evidence="7" id="KW-1185">Reference proteome</keyword>
<evidence type="ECO:0000313" key="6">
    <source>
        <dbReference type="EMBL" id="WNH11421.1"/>
    </source>
</evidence>
<organism evidence="6 7">
    <name type="scientific">Thalassobellus suaedae</name>
    <dbReference type="NCBI Taxonomy" id="3074124"/>
    <lineage>
        <taxon>Bacteria</taxon>
        <taxon>Pseudomonadati</taxon>
        <taxon>Bacteroidota</taxon>
        <taxon>Flavobacteriia</taxon>
        <taxon>Flavobacteriales</taxon>
        <taxon>Flavobacteriaceae</taxon>
        <taxon>Thalassobellus</taxon>
    </lineage>
</organism>
<dbReference type="RefSeq" id="WP_415861398.1">
    <property type="nucleotide sequence ID" value="NZ_CP134536.1"/>
</dbReference>
<keyword evidence="4" id="KW-1133">Transmembrane helix</keyword>
<name>A0ABY9XZR3_9FLAO</name>
<evidence type="ECO:0000259" key="5">
    <source>
        <dbReference type="PROSITE" id="PS01124"/>
    </source>
</evidence>
<gene>
    <name evidence="6" type="ORF">RHP49_10955</name>
</gene>
<evidence type="ECO:0000256" key="4">
    <source>
        <dbReference type="SAM" id="Phobius"/>
    </source>
</evidence>
<dbReference type="EMBL" id="CP134536">
    <property type="protein sequence ID" value="WNH11421.1"/>
    <property type="molecule type" value="Genomic_DNA"/>
</dbReference>
<dbReference type="PANTHER" id="PTHR43280">
    <property type="entry name" value="ARAC-FAMILY TRANSCRIPTIONAL REGULATOR"/>
    <property type="match status" value="1"/>
</dbReference>
<keyword evidence="4" id="KW-0812">Transmembrane</keyword>